<accession>F0W6F6</accession>
<sequence length="53" mass="6040">MRSDLESKKSIYTSWLNNKYGLMVTEFVFTVFVSSIRGLAMSTECGIAKELTR</sequence>
<reference evidence="2" key="1">
    <citation type="journal article" date="2011" name="PLoS Biol.">
        <title>Gene gain and loss during evolution of obligate parasitism in the white rust pathogen of Arabidopsis thaliana.</title>
        <authorList>
            <person name="Kemen E."/>
            <person name="Gardiner A."/>
            <person name="Schultz-Larsen T."/>
            <person name="Kemen A.C."/>
            <person name="Balmuth A.L."/>
            <person name="Robert-Seilaniantz A."/>
            <person name="Bailey K."/>
            <person name="Holub E."/>
            <person name="Studholme D.J."/>
            <person name="Maclean D."/>
            <person name="Jones J.D."/>
        </authorList>
    </citation>
    <scope>NUCLEOTIDE SEQUENCE</scope>
</reference>
<keyword evidence="1" id="KW-1133">Transmembrane helix</keyword>
<dbReference type="AlphaFoldDB" id="F0W6F6"/>
<feature type="transmembrane region" description="Helical" evidence="1">
    <location>
        <begin position="20"/>
        <end position="40"/>
    </location>
</feature>
<name>F0W6F6_9STRA</name>
<reference evidence="2" key="2">
    <citation type="submission" date="2011-02" db="EMBL/GenBank/DDBJ databases">
        <authorList>
            <person name="MacLean D."/>
        </authorList>
    </citation>
    <scope>NUCLEOTIDE SEQUENCE</scope>
</reference>
<keyword evidence="1" id="KW-0812">Transmembrane</keyword>
<gene>
    <name evidence="2" type="primary">AlNc14C24G2455</name>
    <name evidence="2" type="ORF">ALNC14_028430</name>
</gene>
<dbReference type="EMBL" id="FR824069">
    <property type="protein sequence ID" value="CCA16700.1"/>
    <property type="molecule type" value="Genomic_DNA"/>
</dbReference>
<keyword evidence="1" id="KW-0472">Membrane</keyword>
<dbReference type="HOGENOM" id="CLU_3072655_0_0_1"/>
<protein>
    <submittedName>
        <fullName evidence="2">AlNc14C24G2455 protein</fullName>
    </submittedName>
</protein>
<evidence type="ECO:0000256" key="1">
    <source>
        <dbReference type="SAM" id="Phobius"/>
    </source>
</evidence>
<organism evidence="2">
    <name type="scientific">Albugo laibachii Nc14</name>
    <dbReference type="NCBI Taxonomy" id="890382"/>
    <lineage>
        <taxon>Eukaryota</taxon>
        <taxon>Sar</taxon>
        <taxon>Stramenopiles</taxon>
        <taxon>Oomycota</taxon>
        <taxon>Peronosporomycetes</taxon>
        <taxon>Albuginales</taxon>
        <taxon>Albuginaceae</taxon>
        <taxon>Albugo</taxon>
    </lineage>
</organism>
<evidence type="ECO:0000313" key="2">
    <source>
        <dbReference type="EMBL" id="CCA16700.1"/>
    </source>
</evidence>
<proteinExistence type="predicted"/>